<evidence type="ECO:0000256" key="1">
    <source>
        <dbReference type="ARBA" id="ARBA00023015"/>
    </source>
</evidence>
<evidence type="ECO:0000259" key="4">
    <source>
        <dbReference type="PROSITE" id="PS01124"/>
    </source>
</evidence>
<protein>
    <submittedName>
        <fullName evidence="5">AraC-like DNA-binding protein</fullName>
    </submittedName>
</protein>
<evidence type="ECO:0000313" key="5">
    <source>
        <dbReference type="EMBL" id="MDR6215059.1"/>
    </source>
</evidence>
<dbReference type="PANTHER" id="PTHR47894">
    <property type="entry name" value="HTH-TYPE TRANSCRIPTIONAL REGULATOR GADX"/>
    <property type="match status" value="1"/>
</dbReference>
<dbReference type="PANTHER" id="PTHR47894:SF1">
    <property type="entry name" value="HTH-TYPE TRANSCRIPTIONAL REGULATOR VQSM"/>
    <property type="match status" value="1"/>
</dbReference>
<evidence type="ECO:0000256" key="3">
    <source>
        <dbReference type="ARBA" id="ARBA00023163"/>
    </source>
</evidence>
<keyword evidence="6" id="KW-1185">Reference proteome</keyword>
<dbReference type="Gene3D" id="1.10.10.60">
    <property type="entry name" value="Homeodomain-like"/>
    <property type="match status" value="1"/>
</dbReference>
<dbReference type="Pfam" id="PF12833">
    <property type="entry name" value="HTH_18"/>
    <property type="match status" value="1"/>
</dbReference>
<keyword evidence="3" id="KW-0804">Transcription</keyword>
<dbReference type="Proteomes" id="UP001267710">
    <property type="component" value="Unassembled WGS sequence"/>
</dbReference>
<keyword evidence="2" id="KW-0238">DNA-binding</keyword>
<comment type="caution">
    <text evidence="5">The sequence shown here is derived from an EMBL/GenBank/DDBJ whole genome shotgun (WGS) entry which is preliminary data.</text>
</comment>
<proteinExistence type="predicted"/>
<dbReference type="PROSITE" id="PS01124">
    <property type="entry name" value="HTH_ARAC_FAMILY_2"/>
    <property type="match status" value="1"/>
</dbReference>
<name>A0ABU1ICV7_9BURK</name>
<dbReference type="InterPro" id="IPR032687">
    <property type="entry name" value="AraC-type_N"/>
</dbReference>
<dbReference type="SMART" id="SM00342">
    <property type="entry name" value="HTH_ARAC"/>
    <property type="match status" value="1"/>
</dbReference>
<feature type="domain" description="HTH araC/xylS-type" evidence="4">
    <location>
        <begin position="234"/>
        <end position="332"/>
    </location>
</feature>
<dbReference type="InterPro" id="IPR018060">
    <property type="entry name" value="HTH_AraC"/>
</dbReference>
<organism evidence="5 6">
    <name type="scientific">Paracidovorax wautersii</name>
    <dbReference type="NCBI Taxonomy" id="1177982"/>
    <lineage>
        <taxon>Bacteria</taxon>
        <taxon>Pseudomonadati</taxon>
        <taxon>Pseudomonadota</taxon>
        <taxon>Betaproteobacteria</taxon>
        <taxon>Burkholderiales</taxon>
        <taxon>Comamonadaceae</taxon>
        <taxon>Paracidovorax</taxon>
    </lineage>
</organism>
<dbReference type="SUPFAM" id="SSF46689">
    <property type="entry name" value="Homeodomain-like"/>
    <property type="match status" value="1"/>
</dbReference>
<dbReference type="RefSeq" id="WP_309829366.1">
    <property type="nucleotide sequence ID" value="NZ_JAVIZX010000001.1"/>
</dbReference>
<dbReference type="InterPro" id="IPR009057">
    <property type="entry name" value="Homeodomain-like_sf"/>
</dbReference>
<evidence type="ECO:0000313" key="6">
    <source>
        <dbReference type="Proteomes" id="UP001267710"/>
    </source>
</evidence>
<reference evidence="5 6" key="1">
    <citation type="submission" date="2023-08" db="EMBL/GenBank/DDBJ databases">
        <title>Functional and genomic diversity of the sorghum phyllosphere microbiome.</title>
        <authorList>
            <person name="Shade A."/>
        </authorList>
    </citation>
    <scope>NUCLEOTIDE SEQUENCE [LARGE SCALE GENOMIC DNA]</scope>
    <source>
        <strain evidence="5 6">SORGH_AS_0335</strain>
    </source>
</reference>
<evidence type="ECO:0000256" key="2">
    <source>
        <dbReference type="ARBA" id="ARBA00023125"/>
    </source>
</evidence>
<keyword evidence="1" id="KW-0805">Transcription regulation</keyword>
<gene>
    <name evidence="5" type="ORF">QE399_002748</name>
</gene>
<sequence length="333" mass="36829">MPRQTKFTLDPGWQPLLKDLGLSAARVLVAAGLPEDLWNQEERGVTAEAYFRFWRAVEAAAGGTAFPVRLMAGFSAESFSPPLFAALCSAHLAQAVQRLARYKPLVAPMRLDVEVGRAGELTIAPRWLVGSADVPDSLQVTEVAFFLRLARLATRVPVTAFRVRSPAQVPLADRPQYDRFFGVPAEYGEAACIAFSPEAAVLPFVTANDGMWRVFEPDLRRRLSQLDMDAPVAERVRSLLLELIPSNAATVDVVTRRLGMSKRTLQRRLEAEGASFRALLNASRENLARHYLHNTTLSGGEIAFLLGFEDPNSFYRAFQGWTGQTPEGVRRAM</sequence>
<dbReference type="Pfam" id="PF12625">
    <property type="entry name" value="Arabinose_bd"/>
    <property type="match status" value="1"/>
</dbReference>
<dbReference type="EMBL" id="JAVIZX010000001">
    <property type="protein sequence ID" value="MDR6215059.1"/>
    <property type="molecule type" value="Genomic_DNA"/>
</dbReference>
<accession>A0ABU1ICV7</accession>